<dbReference type="AlphaFoldDB" id="A0A242MIB8"/>
<evidence type="ECO:0000313" key="2">
    <source>
        <dbReference type="Proteomes" id="UP000194546"/>
    </source>
</evidence>
<gene>
    <name evidence="1" type="ORF">PAMC26510_24275</name>
</gene>
<dbReference type="EMBL" id="NBTY01000133">
    <property type="protein sequence ID" value="OTP70974.1"/>
    <property type="molecule type" value="Genomic_DNA"/>
</dbReference>
<sequence>MRICADAASFPDVGFKSETAAPSSAFTLAAKRQLQDYGSR</sequence>
<name>A0A242MIB8_CABSO</name>
<organism evidence="1 2">
    <name type="scientific">Caballeronia sordidicola</name>
    <name type="common">Burkholderia sordidicola</name>
    <dbReference type="NCBI Taxonomy" id="196367"/>
    <lineage>
        <taxon>Bacteria</taxon>
        <taxon>Pseudomonadati</taxon>
        <taxon>Pseudomonadota</taxon>
        <taxon>Betaproteobacteria</taxon>
        <taxon>Burkholderiales</taxon>
        <taxon>Burkholderiaceae</taxon>
        <taxon>Caballeronia</taxon>
    </lineage>
</organism>
<dbReference type="Proteomes" id="UP000194546">
    <property type="component" value="Unassembled WGS sequence"/>
</dbReference>
<proteinExistence type="predicted"/>
<comment type="caution">
    <text evidence="1">The sequence shown here is derived from an EMBL/GenBank/DDBJ whole genome shotgun (WGS) entry which is preliminary data.</text>
</comment>
<accession>A0A242MIB8</accession>
<protein>
    <submittedName>
        <fullName evidence="1">Uncharacterized protein</fullName>
    </submittedName>
</protein>
<reference evidence="1 2" key="1">
    <citation type="submission" date="2017-03" db="EMBL/GenBank/DDBJ databases">
        <title>Genome analysis of strain PAMC 26510.</title>
        <authorList>
            <person name="Oh H.-M."/>
            <person name="Yang J.-A."/>
        </authorList>
    </citation>
    <scope>NUCLEOTIDE SEQUENCE [LARGE SCALE GENOMIC DNA]</scope>
    <source>
        <strain evidence="1 2">PAMC 26510</strain>
    </source>
</reference>
<evidence type="ECO:0000313" key="1">
    <source>
        <dbReference type="EMBL" id="OTP70974.1"/>
    </source>
</evidence>